<keyword evidence="2" id="KW-1185">Reference proteome</keyword>
<dbReference type="OrthoDB" id="5876073at2759"/>
<evidence type="ECO:0000313" key="1">
    <source>
        <dbReference type="EMBL" id="VDK25319.1"/>
    </source>
</evidence>
<dbReference type="EMBL" id="UYRR01010274">
    <property type="protein sequence ID" value="VDK25319.1"/>
    <property type="molecule type" value="Genomic_DNA"/>
</dbReference>
<name>A0A0M3JD34_ANISI</name>
<proteinExistence type="predicted"/>
<dbReference type="GO" id="GO:0003676">
    <property type="term" value="F:nucleic acid binding"/>
    <property type="evidence" value="ECO:0007669"/>
    <property type="project" value="InterPro"/>
</dbReference>
<dbReference type="Proteomes" id="UP000267096">
    <property type="component" value="Unassembled WGS sequence"/>
</dbReference>
<protein>
    <submittedName>
        <fullName evidence="3">R3H domain-containing protein</fullName>
    </submittedName>
</protein>
<reference evidence="3" key="1">
    <citation type="submission" date="2017-02" db="UniProtKB">
        <authorList>
            <consortium name="WormBaseParasite"/>
        </authorList>
    </citation>
    <scope>IDENTIFICATION</scope>
</reference>
<dbReference type="Gene3D" id="3.30.1370.50">
    <property type="entry name" value="R3H-like domain"/>
    <property type="match status" value="1"/>
</dbReference>
<organism evidence="3">
    <name type="scientific">Anisakis simplex</name>
    <name type="common">Herring worm</name>
    <dbReference type="NCBI Taxonomy" id="6269"/>
    <lineage>
        <taxon>Eukaryota</taxon>
        <taxon>Metazoa</taxon>
        <taxon>Ecdysozoa</taxon>
        <taxon>Nematoda</taxon>
        <taxon>Chromadorea</taxon>
        <taxon>Rhabditida</taxon>
        <taxon>Spirurina</taxon>
        <taxon>Ascaridomorpha</taxon>
        <taxon>Ascaridoidea</taxon>
        <taxon>Anisakidae</taxon>
        <taxon>Anisakis</taxon>
        <taxon>Anisakis simplex complex</taxon>
    </lineage>
</organism>
<accession>A0A0M3JD34</accession>
<reference evidence="1 2" key="2">
    <citation type="submission" date="2018-11" db="EMBL/GenBank/DDBJ databases">
        <authorList>
            <consortium name="Pathogen Informatics"/>
        </authorList>
    </citation>
    <scope>NUCLEOTIDE SEQUENCE [LARGE SCALE GENOMIC DNA]</scope>
</reference>
<evidence type="ECO:0000313" key="2">
    <source>
        <dbReference type="Proteomes" id="UP000267096"/>
    </source>
</evidence>
<sequence length="179" mass="20241">MVTCACQRKTAEMRCVDVERAYQKMMAVRVSEASEESDSSQKRILKRSPSLDKYRCLPCDSDCRRIMRNKKVASALSIPTDSEANNLSVLDGTVSSVPTYTDFLKAQLQKSFKHVLEVENALVDLVHAVELVSVGSNLVHLIGFLKISHESGATRTHIFRPMTSENRRLIHEYACYFRV</sequence>
<dbReference type="WBParaSite" id="ASIM_0000552001-mRNA-1">
    <property type="protein sequence ID" value="ASIM_0000552001-mRNA-1"/>
    <property type="gene ID" value="ASIM_0000552001"/>
</dbReference>
<dbReference type="InterPro" id="IPR036867">
    <property type="entry name" value="R3H_dom_sf"/>
</dbReference>
<gene>
    <name evidence="1" type="ORF">ASIM_LOCUS5317</name>
</gene>
<evidence type="ECO:0000313" key="3">
    <source>
        <dbReference type="WBParaSite" id="ASIM_0000552001-mRNA-1"/>
    </source>
</evidence>
<dbReference type="SUPFAM" id="SSF82708">
    <property type="entry name" value="R3H domain"/>
    <property type="match status" value="1"/>
</dbReference>
<dbReference type="AlphaFoldDB" id="A0A0M3JD34"/>